<comment type="caution">
    <text evidence="3">The sequence shown here is derived from an EMBL/GenBank/DDBJ whole genome shotgun (WGS) entry which is preliminary data.</text>
</comment>
<keyword evidence="1" id="KW-0732">Signal</keyword>
<evidence type="ECO:0000313" key="3">
    <source>
        <dbReference type="EMBL" id="GGH14279.1"/>
    </source>
</evidence>
<protein>
    <submittedName>
        <fullName evidence="3">ABC transporter substrate-binding protein</fullName>
    </submittedName>
</protein>
<dbReference type="InterPro" id="IPR001638">
    <property type="entry name" value="Solute-binding_3/MltF_N"/>
</dbReference>
<dbReference type="Gene3D" id="3.40.190.10">
    <property type="entry name" value="Periplasmic binding protein-like II"/>
    <property type="match status" value="2"/>
</dbReference>
<feature type="domain" description="Solute-binding protein family 3/N-terminal" evidence="2">
    <location>
        <begin position="49"/>
        <end position="276"/>
    </location>
</feature>
<organism evidence="3 4">
    <name type="scientific">Alsobacter metallidurans</name>
    <dbReference type="NCBI Taxonomy" id="340221"/>
    <lineage>
        <taxon>Bacteria</taxon>
        <taxon>Pseudomonadati</taxon>
        <taxon>Pseudomonadota</taxon>
        <taxon>Alphaproteobacteria</taxon>
        <taxon>Hyphomicrobiales</taxon>
        <taxon>Alsobacteraceae</taxon>
        <taxon>Alsobacter</taxon>
    </lineage>
</organism>
<dbReference type="EMBL" id="BMES01000001">
    <property type="protein sequence ID" value="GGH14279.1"/>
    <property type="molecule type" value="Genomic_DNA"/>
</dbReference>
<reference evidence="3" key="1">
    <citation type="journal article" date="2014" name="Int. J. Syst. Evol. Microbiol.">
        <title>Complete genome sequence of Corynebacterium casei LMG S-19264T (=DSM 44701T), isolated from a smear-ripened cheese.</title>
        <authorList>
            <consortium name="US DOE Joint Genome Institute (JGI-PGF)"/>
            <person name="Walter F."/>
            <person name="Albersmeier A."/>
            <person name="Kalinowski J."/>
            <person name="Ruckert C."/>
        </authorList>
    </citation>
    <scope>NUCLEOTIDE SEQUENCE</scope>
    <source>
        <strain evidence="3">CGMCC 1.12214</strain>
    </source>
</reference>
<evidence type="ECO:0000313" key="4">
    <source>
        <dbReference type="Proteomes" id="UP000603912"/>
    </source>
</evidence>
<keyword evidence="4" id="KW-1185">Reference proteome</keyword>
<name>A0A917I6G6_9HYPH</name>
<evidence type="ECO:0000259" key="2">
    <source>
        <dbReference type="SMART" id="SM00062"/>
    </source>
</evidence>
<dbReference type="SUPFAM" id="SSF53850">
    <property type="entry name" value="Periplasmic binding protein-like II"/>
    <property type="match status" value="1"/>
</dbReference>
<dbReference type="Pfam" id="PF00497">
    <property type="entry name" value="SBP_bac_3"/>
    <property type="match status" value="1"/>
</dbReference>
<evidence type="ECO:0000256" key="1">
    <source>
        <dbReference type="ARBA" id="ARBA00022729"/>
    </source>
</evidence>
<accession>A0A917I6G6</accession>
<dbReference type="Proteomes" id="UP000603912">
    <property type="component" value="Unassembled WGS sequence"/>
</dbReference>
<proteinExistence type="predicted"/>
<reference evidence="3" key="2">
    <citation type="submission" date="2020-09" db="EMBL/GenBank/DDBJ databases">
        <authorList>
            <person name="Sun Q."/>
            <person name="Zhou Y."/>
        </authorList>
    </citation>
    <scope>NUCLEOTIDE SEQUENCE</scope>
    <source>
        <strain evidence="3">CGMCC 1.12214</strain>
    </source>
</reference>
<dbReference type="PANTHER" id="PTHR35936">
    <property type="entry name" value="MEMBRANE-BOUND LYTIC MUREIN TRANSGLYCOSYLASE F"/>
    <property type="match status" value="1"/>
</dbReference>
<dbReference type="PANTHER" id="PTHR35936:SF17">
    <property type="entry name" value="ARGININE-BINDING EXTRACELLULAR PROTEIN ARTP"/>
    <property type="match status" value="1"/>
</dbReference>
<dbReference type="SMART" id="SM00062">
    <property type="entry name" value="PBPb"/>
    <property type="match status" value="1"/>
</dbReference>
<sequence length="280" mass="30321">MIWVDETSPANSGTMEGLLMKTIRIAAVAVAALLAAAGVAQAQQKEWKEVRVGTEGAYPPFNNLNAKGELEGFEIDYVNALCANMKIKCTWVAQDWDGIIPALLSGKYDIIAAGMNATDERKKKVDFTAVYTRTPISVIAAKTVTSSDVSPAALKGKSVGAQSSTVHANYLEKFYSGSSVKLYPTQEEANLDLKNGRLDYIVADQLSLEDFINGQGKDCCKFVGEVKRDPAIHGPGVGMAVRKEDTALRDMFSKAIEASLKDGTHKKIADKYFKINIMAD</sequence>
<gene>
    <name evidence="3" type="ORF">GCM10007036_13490</name>
</gene>
<dbReference type="AlphaFoldDB" id="A0A917I6G6"/>